<dbReference type="SUPFAM" id="SSF53474">
    <property type="entry name" value="alpha/beta-Hydrolases"/>
    <property type="match status" value="1"/>
</dbReference>
<dbReference type="EMBL" id="KZ994800">
    <property type="protein sequence ID" value="RKO92038.1"/>
    <property type="molecule type" value="Genomic_DNA"/>
</dbReference>
<evidence type="ECO:0000259" key="3">
    <source>
        <dbReference type="Pfam" id="PF00561"/>
    </source>
</evidence>
<keyword evidence="5" id="KW-1185">Reference proteome</keyword>
<evidence type="ECO:0000313" key="5">
    <source>
        <dbReference type="Proteomes" id="UP000269721"/>
    </source>
</evidence>
<protein>
    <submittedName>
        <fullName evidence="4">Alpha/Beta hydrolase protein</fullName>
    </submittedName>
</protein>
<dbReference type="Gene3D" id="3.40.50.1820">
    <property type="entry name" value="alpha/beta hydrolase"/>
    <property type="match status" value="1"/>
</dbReference>
<dbReference type="PANTHER" id="PTHR43329">
    <property type="entry name" value="EPOXIDE HYDROLASE"/>
    <property type="match status" value="1"/>
</dbReference>
<dbReference type="InterPro" id="IPR029058">
    <property type="entry name" value="AB_hydrolase_fold"/>
</dbReference>
<feature type="domain" description="AB hydrolase-1" evidence="3">
    <location>
        <begin position="95"/>
        <end position="253"/>
    </location>
</feature>
<dbReference type="InterPro" id="IPR000639">
    <property type="entry name" value="Epox_hydrolase-like"/>
</dbReference>
<proteinExistence type="inferred from homology"/>
<dbReference type="PRINTS" id="PR00412">
    <property type="entry name" value="EPOXHYDRLASE"/>
</dbReference>
<evidence type="ECO:0000313" key="4">
    <source>
        <dbReference type="EMBL" id="RKO92038.1"/>
    </source>
</evidence>
<dbReference type="InterPro" id="IPR000073">
    <property type="entry name" value="AB_hydrolase_1"/>
</dbReference>
<gene>
    <name evidence="4" type="ORF">BDK51DRAFT_30587</name>
</gene>
<organism evidence="4 5">
    <name type="scientific">Blyttiomyces helicus</name>
    <dbReference type="NCBI Taxonomy" id="388810"/>
    <lineage>
        <taxon>Eukaryota</taxon>
        <taxon>Fungi</taxon>
        <taxon>Fungi incertae sedis</taxon>
        <taxon>Chytridiomycota</taxon>
        <taxon>Chytridiomycota incertae sedis</taxon>
        <taxon>Chytridiomycetes</taxon>
        <taxon>Chytridiomycetes incertae sedis</taxon>
        <taxon>Blyttiomyces</taxon>
    </lineage>
</organism>
<dbReference type="Proteomes" id="UP000269721">
    <property type="component" value="Unassembled WGS sequence"/>
</dbReference>
<dbReference type="AlphaFoldDB" id="A0A4P9WKE2"/>
<comment type="similarity">
    <text evidence="2">Belongs to the AB hydrolase superfamily. Epoxide hydrolase family.</text>
</comment>
<reference evidence="5" key="1">
    <citation type="journal article" date="2018" name="Nat. Microbiol.">
        <title>Leveraging single-cell genomics to expand the fungal tree of life.</title>
        <authorList>
            <person name="Ahrendt S.R."/>
            <person name="Quandt C.A."/>
            <person name="Ciobanu D."/>
            <person name="Clum A."/>
            <person name="Salamov A."/>
            <person name="Andreopoulos B."/>
            <person name="Cheng J.F."/>
            <person name="Woyke T."/>
            <person name="Pelin A."/>
            <person name="Henrissat B."/>
            <person name="Reynolds N.K."/>
            <person name="Benny G.L."/>
            <person name="Smith M.E."/>
            <person name="James T.Y."/>
            <person name="Grigoriev I.V."/>
        </authorList>
    </citation>
    <scope>NUCLEOTIDE SEQUENCE [LARGE SCALE GENOMIC DNA]</scope>
</reference>
<name>A0A4P9WKE2_9FUNG</name>
<keyword evidence="1 4" id="KW-0378">Hydrolase</keyword>
<dbReference type="GO" id="GO:0016787">
    <property type="term" value="F:hydrolase activity"/>
    <property type="evidence" value="ECO:0007669"/>
    <property type="project" value="UniProtKB-KW"/>
</dbReference>
<dbReference type="Pfam" id="PF00561">
    <property type="entry name" value="Abhydrolase_1"/>
    <property type="match status" value="1"/>
</dbReference>
<evidence type="ECO:0000256" key="2">
    <source>
        <dbReference type="ARBA" id="ARBA00038334"/>
    </source>
</evidence>
<accession>A0A4P9WKE2</accession>
<sequence>MRANHSASSDFVFPPTPDFAVGISSASGVRSSAFGQFEARHFLNTSILLPSALSQPRQLPQVSRMNPQDPTSWNHCFATVNSIRYHYVDEGSGDPIFLVHGLPDLWWGWRHVIPTLVAKGYRCGQTDGPRAKDEATLRQYGFKNISIDLAELLDHICGAGSQAIFIGHDWGGKIVWHMVLHQPHRVKAVGAICTPFSPPNPEYIPPANLVQILPQFKYQEFKYYADEHKHRTFHGALNYYRTRKINLKPRGTLPASSVIPKQDWSLPPGTAQKMARRVRNAVFKALPISCLSKHVPTPPAPSPLYYHSAIAMEKPDELNALISNWLDWLRLRAMHSISTSGGESSAKL</sequence>
<evidence type="ECO:0000256" key="1">
    <source>
        <dbReference type="ARBA" id="ARBA00022801"/>
    </source>
</evidence>
<dbReference type="OrthoDB" id="408373at2759"/>